<feature type="compositionally biased region" description="Basic and acidic residues" evidence="1">
    <location>
        <begin position="1"/>
        <end position="10"/>
    </location>
</feature>
<feature type="compositionally biased region" description="Low complexity" evidence="1">
    <location>
        <begin position="317"/>
        <end position="331"/>
    </location>
</feature>
<feature type="compositionally biased region" description="Acidic residues" evidence="1">
    <location>
        <begin position="295"/>
        <end position="314"/>
    </location>
</feature>
<feature type="compositionally biased region" description="Basic and acidic residues" evidence="1">
    <location>
        <begin position="153"/>
        <end position="167"/>
    </location>
</feature>
<organism evidence="2 3">
    <name type="scientific">Ascobolus immersus RN42</name>
    <dbReference type="NCBI Taxonomy" id="1160509"/>
    <lineage>
        <taxon>Eukaryota</taxon>
        <taxon>Fungi</taxon>
        <taxon>Dikarya</taxon>
        <taxon>Ascomycota</taxon>
        <taxon>Pezizomycotina</taxon>
        <taxon>Pezizomycetes</taxon>
        <taxon>Pezizales</taxon>
        <taxon>Ascobolaceae</taxon>
        <taxon>Ascobolus</taxon>
    </lineage>
</organism>
<accession>A0A3N4HIX9</accession>
<feature type="region of interest" description="Disordered" evidence="1">
    <location>
        <begin position="153"/>
        <end position="236"/>
    </location>
</feature>
<dbReference type="OrthoDB" id="2440360at2759"/>
<feature type="region of interest" description="Disordered" evidence="1">
    <location>
        <begin position="288"/>
        <end position="347"/>
    </location>
</feature>
<dbReference type="STRING" id="1160509.A0A3N4HIX9"/>
<protein>
    <submittedName>
        <fullName evidence="2">Uncharacterized protein</fullName>
    </submittedName>
</protein>
<feature type="region of interest" description="Disordered" evidence="1">
    <location>
        <begin position="634"/>
        <end position="674"/>
    </location>
</feature>
<feature type="compositionally biased region" description="Acidic residues" evidence="1">
    <location>
        <begin position="644"/>
        <end position="674"/>
    </location>
</feature>
<keyword evidence="3" id="KW-1185">Reference proteome</keyword>
<proteinExistence type="predicted"/>
<feature type="compositionally biased region" description="Pro residues" evidence="1">
    <location>
        <begin position="332"/>
        <end position="341"/>
    </location>
</feature>
<feature type="region of interest" description="Disordered" evidence="1">
    <location>
        <begin position="1"/>
        <end position="53"/>
    </location>
</feature>
<feature type="region of interest" description="Disordered" evidence="1">
    <location>
        <begin position="118"/>
        <end position="139"/>
    </location>
</feature>
<name>A0A3N4HIX9_ASCIM</name>
<reference evidence="2 3" key="1">
    <citation type="journal article" date="2018" name="Nat. Ecol. Evol.">
        <title>Pezizomycetes genomes reveal the molecular basis of ectomycorrhizal truffle lifestyle.</title>
        <authorList>
            <person name="Murat C."/>
            <person name="Payen T."/>
            <person name="Noel B."/>
            <person name="Kuo A."/>
            <person name="Morin E."/>
            <person name="Chen J."/>
            <person name="Kohler A."/>
            <person name="Krizsan K."/>
            <person name="Balestrini R."/>
            <person name="Da Silva C."/>
            <person name="Montanini B."/>
            <person name="Hainaut M."/>
            <person name="Levati E."/>
            <person name="Barry K.W."/>
            <person name="Belfiori B."/>
            <person name="Cichocki N."/>
            <person name="Clum A."/>
            <person name="Dockter R.B."/>
            <person name="Fauchery L."/>
            <person name="Guy J."/>
            <person name="Iotti M."/>
            <person name="Le Tacon F."/>
            <person name="Lindquist E.A."/>
            <person name="Lipzen A."/>
            <person name="Malagnac F."/>
            <person name="Mello A."/>
            <person name="Molinier V."/>
            <person name="Miyauchi S."/>
            <person name="Poulain J."/>
            <person name="Riccioni C."/>
            <person name="Rubini A."/>
            <person name="Sitrit Y."/>
            <person name="Splivallo R."/>
            <person name="Traeger S."/>
            <person name="Wang M."/>
            <person name="Zifcakova L."/>
            <person name="Wipf D."/>
            <person name="Zambonelli A."/>
            <person name="Paolocci F."/>
            <person name="Nowrousian M."/>
            <person name="Ottonello S."/>
            <person name="Baldrian P."/>
            <person name="Spatafora J.W."/>
            <person name="Henrissat B."/>
            <person name="Nagy L.G."/>
            <person name="Aury J.M."/>
            <person name="Wincker P."/>
            <person name="Grigoriev I.V."/>
            <person name="Bonfante P."/>
            <person name="Martin F.M."/>
        </authorList>
    </citation>
    <scope>NUCLEOTIDE SEQUENCE [LARGE SCALE GENOMIC DNA]</scope>
    <source>
        <strain evidence="2 3">RN42</strain>
    </source>
</reference>
<evidence type="ECO:0000313" key="2">
    <source>
        <dbReference type="EMBL" id="RPA73875.1"/>
    </source>
</evidence>
<dbReference type="Proteomes" id="UP000275078">
    <property type="component" value="Unassembled WGS sequence"/>
</dbReference>
<feature type="compositionally biased region" description="Polar residues" evidence="1">
    <location>
        <begin position="188"/>
        <end position="212"/>
    </location>
</feature>
<sequence length="1890" mass="213978">MGRQTNKDVIFDPGSTSGSRNNRRRRRRQDDLQHQGPAYDTRSTVTARRAHTSFDGSGFDTLARVARTRYSTLEPRNALGTATQQQTQELVSTTHVSELNEEQEVNTQSDVAYSTTFAEGGESTGGPLSEITDPERDGLIGKTTHRHKVILDRRYSEHGNKQTETHQRPPGQTSFHSTARREAELEGNINSSATRASVPDTTNDSLATNLQQDVEMEEVGVGSIPQLSDEEDRDEDPIDRLEADLLNGKLQNDINFAEDYEPHITTQEDDEADQTSGDEQQPSLDLLGEAKNNETNDELDRDDSNPDEPNEMETEGIQQSIQQALSISPNRSPSPTPPPAPVLDDNIGKRHSKTLISTYVWKLKHQIADQAWVELVELIRSDWFDPMQLPKSATTLKSVGMSLPTQEIMEKTVPVVIVHGHSKSKKTSTMYRFRIRDTIARSLSNPQITEQSHFDAGIAPTDKRNSEVVHGRLFKESVIASPQLYPITIGQERNGYLYPGGVYTTRVRDERLAALSRSVMIRVTGVFKREEDLERIANERFPAPAPLWVTVQPVLSKKEDLDIFGLAHSGQQQHFDFSQVHAQSGLRKAIVLLQEYEMLASRILEPCSVFVDRSHHNLGEVLPEFSEVTVVPGMTNFVGGENGTESDNEEPSEGDEEDGYSSDDPDEYDDDSDNDSIASEQIKIKGPNRNKHIRCALDSHRQPLNGSTHVIERLIIPEDGSKLDEQLFQRELVRGSIGGHSQSVRSTTRTKKGTITDFKYPVVFDRLIGAGHLRETLAELEMRAGEFSWTGLAKEYMDDKGTRMLVGGTEKIVLRRNVHLCEMFRRGVRTDKELRRLGLTRERPIVQLLGPAFDPYAQVPVDVSHSEQKGMGEYILKFLMNEILSSKDSKTGVGKDEFTRCFIRHKFPQSVSKITNPAYHFKSIQMHEVSTLISSMPFILRRMNLDLKIFRPGQPSNQSYALDLLTITDRNGRRVKWTNKTIMDLIIETFVAMARSNFYAFNRYLDLSDLPAMEEAFREGRRMLAELYRPFEPATPKPRLSKKGRIFFVDRVGGGVRFLPNFHQHVHLIDTALNYGTLLNVSCSIGELVHKLFKQLVPHTNYVELDRSFYSRPDHNWNETLIQIREETKTFPELYFGAPIAPGIAKAQVPQAAISSFVLIQDIETTSLSHYTDYQTTIATDLALTRSVRIFEEPKHGRNGEDEATAENAGQGQILPNTCHWCRQPRYDLLDIANAAAAIQDQLPQKANTQIRTRLVQSKLRWWNQLAVYDTESECKQTLRPLDILSFLEKVDVKKGTKKVVRIIDSYARVLGICTHDHRGTNYVFFFVEWLKKSRIRKDKLMGGLELYELVSWDKPNGGDSSWTDFVALPALQYKRAPYFVDMTNRIGTTTPTRRPPVMGMYTYLQLDDAARASTHKEAKKVAQKSGKSYHAELSLLVAPELQVTFSCWKDSQNHAIQEMMETKLKGPLLFPATMFEPFNSSSGWRSCSRSPEEFHNAHTKGGPIRSDLRNIFRLLFGKRPYCRKIDDTKPSHWYNHCSAGGVHLSTIVREIIHFWPDELFGYFQHAYFYQNYNLAKLKAGAEDSAGSTWRMHANDIGPAKQHIVETARSCIPEILHSKTRVAAVWTLRMLIMAFFVGLKDCLASERKAAQVSSEGLLKAEKYEPSSSGFGTCKDEAWFKSALIHNALPVISDREEVWTQLMFTANDSDFDKRLKAGLVRPEQAYLLGLATTHFFGDIMAYSDGVLTRIEQMLQILLNDPARLVGIVQRVPITIFEGTASGVEGGLAVLSEEYFAQVDALERSDPEKAVKRRRSRLYPDLTHLRPGFPVHDSIVDSKLILVPQDGDAEFDLLMFYHEPWRSWSSSKLIGFLSTLRAESVEARIIRYLRSD</sequence>
<evidence type="ECO:0000256" key="1">
    <source>
        <dbReference type="SAM" id="MobiDB-lite"/>
    </source>
</evidence>
<evidence type="ECO:0000313" key="3">
    <source>
        <dbReference type="Proteomes" id="UP000275078"/>
    </source>
</evidence>
<gene>
    <name evidence="2" type="ORF">BJ508DRAFT_313390</name>
</gene>
<dbReference type="EMBL" id="ML119808">
    <property type="protein sequence ID" value="RPA73875.1"/>
    <property type="molecule type" value="Genomic_DNA"/>
</dbReference>